<feature type="compositionally biased region" description="Polar residues" evidence="9">
    <location>
        <begin position="488"/>
        <end position="501"/>
    </location>
</feature>
<feature type="compositionally biased region" description="Polar residues" evidence="9">
    <location>
        <begin position="863"/>
        <end position="894"/>
    </location>
</feature>
<dbReference type="EMBL" id="CAXAQS010000302">
    <property type="protein sequence ID" value="CAK9251029.1"/>
    <property type="molecule type" value="Genomic_DNA"/>
</dbReference>
<evidence type="ECO:0000256" key="9">
    <source>
        <dbReference type="SAM" id="MobiDB-lite"/>
    </source>
</evidence>
<evidence type="ECO:0000256" key="1">
    <source>
        <dbReference type="ARBA" id="ARBA00004586"/>
    </source>
</evidence>
<comment type="subcellular location">
    <subcellularLocation>
        <location evidence="1">Endoplasmic reticulum membrane</location>
    </subcellularLocation>
</comment>
<keyword evidence="2" id="KW-0813">Transport</keyword>
<dbReference type="InterPro" id="IPR019411">
    <property type="entry name" value="MMM1_dom"/>
</dbReference>
<evidence type="ECO:0000259" key="10">
    <source>
        <dbReference type="PROSITE" id="PS51847"/>
    </source>
</evidence>
<proteinExistence type="predicted"/>
<feature type="compositionally biased region" description="Low complexity" evidence="9">
    <location>
        <begin position="294"/>
        <end position="313"/>
    </location>
</feature>
<feature type="compositionally biased region" description="Polar residues" evidence="9">
    <location>
        <begin position="765"/>
        <end position="777"/>
    </location>
</feature>
<evidence type="ECO:0000256" key="4">
    <source>
        <dbReference type="ARBA" id="ARBA00022824"/>
    </source>
</evidence>
<feature type="compositionally biased region" description="Low complexity" evidence="9">
    <location>
        <begin position="778"/>
        <end position="792"/>
    </location>
</feature>
<feature type="compositionally biased region" description="Polar residues" evidence="9">
    <location>
        <begin position="126"/>
        <end position="148"/>
    </location>
</feature>
<feature type="region of interest" description="Disordered" evidence="9">
    <location>
        <begin position="124"/>
        <end position="148"/>
    </location>
</feature>
<evidence type="ECO:0000256" key="5">
    <source>
        <dbReference type="ARBA" id="ARBA00022989"/>
    </source>
</evidence>
<feature type="region of interest" description="Disordered" evidence="9">
    <location>
        <begin position="291"/>
        <end position="313"/>
    </location>
</feature>
<dbReference type="PROSITE" id="PS51847">
    <property type="entry name" value="SMP"/>
    <property type="match status" value="1"/>
</dbReference>
<feature type="region of interest" description="Disordered" evidence="9">
    <location>
        <begin position="1182"/>
        <end position="1232"/>
    </location>
</feature>
<dbReference type="Pfam" id="PF10296">
    <property type="entry name" value="MMM1"/>
    <property type="match status" value="2"/>
</dbReference>
<evidence type="ECO:0000256" key="7">
    <source>
        <dbReference type="ARBA" id="ARBA00023121"/>
    </source>
</evidence>
<feature type="region of interest" description="Disordered" evidence="9">
    <location>
        <begin position="753"/>
        <end position="795"/>
    </location>
</feature>
<evidence type="ECO:0000313" key="12">
    <source>
        <dbReference type="Proteomes" id="UP001497444"/>
    </source>
</evidence>
<evidence type="ECO:0000256" key="6">
    <source>
        <dbReference type="ARBA" id="ARBA00023055"/>
    </source>
</evidence>
<feature type="domain" description="SMP-LTD" evidence="10">
    <location>
        <begin position="212"/>
        <end position="430"/>
    </location>
</feature>
<name>A0ABP0V9D5_9BRYO</name>
<evidence type="ECO:0000256" key="2">
    <source>
        <dbReference type="ARBA" id="ARBA00022448"/>
    </source>
</evidence>
<keyword evidence="3" id="KW-0812">Transmembrane</keyword>
<dbReference type="PANTHER" id="PTHR13466">
    <property type="entry name" value="TEX2 PROTEIN-RELATED"/>
    <property type="match status" value="1"/>
</dbReference>
<protein>
    <recommendedName>
        <fullName evidence="10">SMP-LTD domain-containing protein</fullName>
    </recommendedName>
</protein>
<organism evidence="11 12">
    <name type="scientific">Sphagnum jensenii</name>
    <dbReference type="NCBI Taxonomy" id="128206"/>
    <lineage>
        <taxon>Eukaryota</taxon>
        <taxon>Viridiplantae</taxon>
        <taxon>Streptophyta</taxon>
        <taxon>Embryophyta</taxon>
        <taxon>Bryophyta</taxon>
        <taxon>Sphagnophytina</taxon>
        <taxon>Sphagnopsida</taxon>
        <taxon>Sphagnales</taxon>
        <taxon>Sphagnaceae</taxon>
        <taxon>Sphagnum</taxon>
    </lineage>
</organism>
<accession>A0ABP0V9D5</accession>
<feature type="region of interest" description="Disordered" evidence="9">
    <location>
        <begin position="488"/>
        <end position="537"/>
    </location>
</feature>
<keyword evidence="5" id="KW-1133">Transmembrane helix</keyword>
<keyword evidence="6" id="KW-0445">Lipid transport</keyword>
<dbReference type="Proteomes" id="UP001497444">
    <property type="component" value="Unassembled WGS sequence"/>
</dbReference>
<keyword evidence="7" id="KW-0446">Lipid-binding</keyword>
<evidence type="ECO:0000313" key="11">
    <source>
        <dbReference type="EMBL" id="CAK9251029.1"/>
    </source>
</evidence>
<evidence type="ECO:0000256" key="3">
    <source>
        <dbReference type="ARBA" id="ARBA00022692"/>
    </source>
</evidence>
<feature type="compositionally biased region" description="Basic and acidic residues" evidence="9">
    <location>
        <begin position="851"/>
        <end position="862"/>
    </location>
</feature>
<keyword evidence="12" id="KW-1185">Reference proteome</keyword>
<dbReference type="PANTHER" id="PTHR13466:SF0">
    <property type="entry name" value="SMP-LTD DOMAIN-CONTAINING PROTEIN"/>
    <property type="match status" value="1"/>
</dbReference>
<feature type="region of interest" description="Disordered" evidence="9">
    <location>
        <begin position="825"/>
        <end position="894"/>
    </location>
</feature>
<dbReference type="InterPro" id="IPR031468">
    <property type="entry name" value="SMP_LBD"/>
</dbReference>
<feature type="compositionally biased region" description="Polar residues" evidence="9">
    <location>
        <begin position="1182"/>
        <end position="1224"/>
    </location>
</feature>
<feature type="compositionally biased region" description="Low complexity" evidence="9">
    <location>
        <begin position="528"/>
        <end position="537"/>
    </location>
</feature>
<keyword evidence="8" id="KW-0472">Membrane</keyword>
<keyword evidence="4" id="KW-0256">Endoplasmic reticulum</keyword>
<feature type="region of interest" description="Disordered" evidence="9">
    <location>
        <begin position="925"/>
        <end position="960"/>
    </location>
</feature>
<evidence type="ECO:0000256" key="8">
    <source>
        <dbReference type="ARBA" id="ARBA00023136"/>
    </source>
</evidence>
<gene>
    <name evidence="11" type="ORF">CSSPJE1EN1_LOCUS26407</name>
</gene>
<sequence length="1273" mass="137474">MPKVLTDLHAVALRSHDESKALLLKYAHSVKIMHGSNTVIAQTLRADILSVFRRVEAEEDAPARTGSAGSLLGFDSGLVPVLKSLGQDLAAMSGTSADGNVAEHAAVSSGVTAGTIVRGDEAVSVSGGSLESNTEPQSTPAVDTLTNPPLTAAGSADTAAAVKPVVSTSTAVDAAPVFQTQLNMVGETAAVLASCAPSLLPPLPSSFLHTVGYESCVWLNALVGRLYRDMIHSPFFMYWTVAKASTLLNKRTRPDYVDEFVVDDVVFGTLPPVFLNVQWVPATVSVASAMTSGTESPHTPTAAPPAESSSAPSDYDVRFTADVVFRSGLKIKVSTKLWLNWPRDRYASIPVSLTIDLDELSGRVLIGTDRTSLYVTFVEEPFTRLKITTEVGEQFKLRDVPQLSQYMTQRLKEVIRNRMVHPNLHRMKLPWPRNWWPSGSENEFLPLPLPILPRFYSLDPATQQMIVASNAAILQQFGPQIKLMQEQQQLNDAKNKSSSGGHKNDKNEAGVSLSLNPPGADSEPKKPAVSSLRNRASAASNVKSKISNWFKKMGNAVSEDLEGAADIVAAEADQVERKWRDVLHRLRAKHHAAGVSHASLFHDPSGEAIESSVARRRLSSDPPPKPLFLTTSAFTASFADFATSRRNMVITMSQSFQLPQPSPPNRASLRTSQSLPARGIDEISAVMPNGSPSKAVTKSHTAESLEKLRGRAWTLSDYRSDYFETLAVVLLNASFEQDHLSSAFDIPIDDNDFVNTEQSPRESIMRQTHSSDSFRQRSASTANTSSPTTVNTGGNLKMSEAASSWLLKAKDKYIKLTSTTMDNLLLGDTPVPQPSSPGTVDHSLKENSLSDPHRAKTVEKTPLKTTDATHGNSGQQIPGGSILPSSKQSITQQASKAKESIFDIGRRLLESKSIRGGLTQIIKSADDSSSSSLVSQPRNSYPRDNLVIDTGKNTPNVPIKKSLNSRAHATSSELKNIPHPFSTSSHPVADNTLFHISEPLRPSSDDHPSDSALLGSDEGNAFQKPAMRLQFSRSSHHDDSSLLPVTLHREADYLHTDHQPAHEAAYSNSSTSTNVELRQDSNLAPPQQEVGDDHSYPLLDLDFGDDHSSVEAIKVDLSKTVGSIQSTTNDKPLVADVHVPDTTADTPIEMKSSAEYNAPLHGNDVISFDDYDAELHSTLTRSGTLASSSQGRLPATMPSSSANVLHNSSNRSASVRNTSDTSGSSHEKPATVGLTTAAHTLDFMNRLKAKAADKSQSIIKALEKARNNFGTDL</sequence>
<feature type="region of interest" description="Disordered" evidence="9">
    <location>
        <begin position="997"/>
        <end position="1018"/>
    </location>
</feature>
<comment type="caution">
    <text evidence="11">The sequence shown here is derived from an EMBL/GenBank/DDBJ whole genome shotgun (WGS) entry which is preliminary data.</text>
</comment>
<feature type="compositionally biased region" description="Polar residues" evidence="9">
    <location>
        <begin position="951"/>
        <end position="960"/>
    </location>
</feature>
<reference evidence="11" key="1">
    <citation type="submission" date="2024-02" db="EMBL/GenBank/DDBJ databases">
        <authorList>
            <consortium name="ELIXIR-Norway"/>
            <consortium name="Elixir Norway"/>
        </authorList>
    </citation>
    <scope>NUCLEOTIDE SEQUENCE</scope>
</reference>